<proteinExistence type="predicted"/>
<dbReference type="AlphaFoldDB" id="A0A9N9HA79"/>
<comment type="caution">
    <text evidence="1">The sequence shown here is derived from an EMBL/GenBank/DDBJ whole genome shotgun (WGS) entry which is preliminary data.</text>
</comment>
<dbReference type="Proteomes" id="UP000789570">
    <property type="component" value="Unassembled WGS sequence"/>
</dbReference>
<protein>
    <submittedName>
        <fullName evidence="1">12971_t:CDS:1</fullName>
    </submittedName>
</protein>
<organism evidence="1 2">
    <name type="scientific">Funneliformis caledonium</name>
    <dbReference type="NCBI Taxonomy" id="1117310"/>
    <lineage>
        <taxon>Eukaryota</taxon>
        <taxon>Fungi</taxon>
        <taxon>Fungi incertae sedis</taxon>
        <taxon>Mucoromycota</taxon>
        <taxon>Glomeromycotina</taxon>
        <taxon>Glomeromycetes</taxon>
        <taxon>Glomerales</taxon>
        <taxon>Glomeraceae</taxon>
        <taxon>Funneliformis</taxon>
    </lineage>
</organism>
<sequence length="104" mass="11966">MWVKMQNFRHLRASMQLPIRGKTPLPLEITSEDKSVFLIIPNSRMMNNKKVIHKKDSLIITNVSQEYLENDNNNINTLSFPNISLGDGNDNNSDMVSLYSIRSE</sequence>
<gene>
    <name evidence="1" type="ORF">FCALED_LOCUS12028</name>
</gene>
<evidence type="ECO:0000313" key="1">
    <source>
        <dbReference type="EMBL" id="CAG8671199.1"/>
    </source>
</evidence>
<reference evidence="1" key="1">
    <citation type="submission" date="2021-06" db="EMBL/GenBank/DDBJ databases">
        <authorList>
            <person name="Kallberg Y."/>
            <person name="Tangrot J."/>
            <person name="Rosling A."/>
        </authorList>
    </citation>
    <scope>NUCLEOTIDE SEQUENCE</scope>
    <source>
        <strain evidence="1">UK204</strain>
    </source>
</reference>
<name>A0A9N9HA79_9GLOM</name>
<keyword evidence="2" id="KW-1185">Reference proteome</keyword>
<accession>A0A9N9HA79</accession>
<dbReference type="EMBL" id="CAJVPQ010005501">
    <property type="protein sequence ID" value="CAG8671199.1"/>
    <property type="molecule type" value="Genomic_DNA"/>
</dbReference>
<evidence type="ECO:0000313" key="2">
    <source>
        <dbReference type="Proteomes" id="UP000789570"/>
    </source>
</evidence>